<evidence type="ECO:0000259" key="8">
    <source>
        <dbReference type="Pfam" id="PF06886"/>
    </source>
</evidence>
<evidence type="ECO:0000256" key="2">
    <source>
        <dbReference type="ARBA" id="ARBA00005885"/>
    </source>
</evidence>
<name>A0A9D4UDT5_ADICA</name>
<feature type="coiled-coil region" evidence="6">
    <location>
        <begin position="376"/>
        <end position="408"/>
    </location>
</feature>
<keyword evidence="10" id="KW-1185">Reference proteome</keyword>
<comment type="caution">
    <text evidence="9">The sequence shown here is derived from an EMBL/GenBank/DDBJ whole genome shotgun (WGS) entry which is preliminary data.</text>
</comment>
<comment type="similarity">
    <text evidence="2">Belongs to the TPX2 family.</text>
</comment>
<feature type="region of interest" description="Disordered" evidence="7">
    <location>
        <begin position="435"/>
        <end position="471"/>
    </location>
</feature>
<evidence type="ECO:0000256" key="6">
    <source>
        <dbReference type="SAM" id="Coils"/>
    </source>
</evidence>
<dbReference type="GO" id="GO:0008017">
    <property type="term" value="F:microtubule binding"/>
    <property type="evidence" value="ECO:0007669"/>
    <property type="project" value="InterPro"/>
</dbReference>
<evidence type="ECO:0000256" key="3">
    <source>
        <dbReference type="ARBA" id="ARBA00022490"/>
    </source>
</evidence>
<evidence type="ECO:0000256" key="5">
    <source>
        <dbReference type="ARBA" id="ARBA00023212"/>
    </source>
</evidence>
<keyword evidence="6" id="KW-0175">Coiled coil</keyword>
<evidence type="ECO:0000256" key="4">
    <source>
        <dbReference type="ARBA" id="ARBA00022701"/>
    </source>
</evidence>
<dbReference type="PANTHER" id="PTHR46372">
    <property type="entry name" value="PROTEIN WVD2-LIKE 3"/>
    <property type="match status" value="1"/>
</dbReference>
<feature type="region of interest" description="Disordered" evidence="7">
    <location>
        <begin position="138"/>
        <end position="173"/>
    </location>
</feature>
<protein>
    <recommendedName>
        <fullName evidence="8">TPX2 C-terminal domain-containing protein</fullName>
    </recommendedName>
</protein>
<feature type="domain" description="TPX2 C-terminal" evidence="8">
    <location>
        <begin position="358"/>
        <end position="429"/>
    </location>
</feature>
<feature type="region of interest" description="Disordered" evidence="7">
    <location>
        <begin position="310"/>
        <end position="348"/>
    </location>
</feature>
<evidence type="ECO:0000256" key="7">
    <source>
        <dbReference type="SAM" id="MobiDB-lite"/>
    </source>
</evidence>
<evidence type="ECO:0000313" key="9">
    <source>
        <dbReference type="EMBL" id="KAI5066111.1"/>
    </source>
</evidence>
<evidence type="ECO:0000313" key="10">
    <source>
        <dbReference type="Proteomes" id="UP000886520"/>
    </source>
</evidence>
<dbReference type="Proteomes" id="UP000886520">
    <property type="component" value="Chromosome 18"/>
</dbReference>
<feature type="compositionally biased region" description="Polar residues" evidence="7">
    <location>
        <begin position="222"/>
        <end position="235"/>
    </location>
</feature>
<dbReference type="OrthoDB" id="1925970at2759"/>
<proteinExistence type="inferred from homology"/>
<comment type="subcellular location">
    <subcellularLocation>
        <location evidence="1">Cytoplasm</location>
        <location evidence="1">Cytoskeleton</location>
    </subcellularLocation>
</comment>
<feature type="compositionally biased region" description="Basic and acidic residues" evidence="7">
    <location>
        <begin position="457"/>
        <end position="471"/>
    </location>
</feature>
<feature type="compositionally biased region" description="Low complexity" evidence="7">
    <location>
        <begin position="205"/>
        <end position="216"/>
    </location>
</feature>
<dbReference type="GO" id="GO:0000226">
    <property type="term" value="P:microtubule cytoskeleton organization"/>
    <property type="evidence" value="ECO:0007669"/>
    <property type="project" value="InterPro"/>
</dbReference>
<gene>
    <name evidence="9" type="ORF">GOP47_0018735</name>
</gene>
<evidence type="ECO:0000256" key="1">
    <source>
        <dbReference type="ARBA" id="ARBA00004245"/>
    </source>
</evidence>
<dbReference type="InterPro" id="IPR044806">
    <property type="entry name" value="WVD2/WDL1-4"/>
</dbReference>
<dbReference type="PANTHER" id="PTHR46372:SF2">
    <property type="entry name" value="PROTEIN WVD2-LIKE 3"/>
    <property type="match status" value="1"/>
</dbReference>
<keyword evidence="4" id="KW-0493">Microtubule</keyword>
<dbReference type="InterPro" id="IPR027329">
    <property type="entry name" value="TPX2_C"/>
</dbReference>
<dbReference type="AlphaFoldDB" id="A0A9D4UDT5"/>
<keyword evidence="5" id="KW-0206">Cytoskeleton</keyword>
<dbReference type="GO" id="GO:0005874">
    <property type="term" value="C:microtubule"/>
    <property type="evidence" value="ECO:0007669"/>
    <property type="project" value="UniProtKB-KW"/>
</dbReference>
<feature type="region of interest" description="Disordered" evidence="7">
    <location>
        <begin position="205"/>
        <end position="236"/>
    </location>
</feature>
<sequence length="595" mass="66793">MKRSLCARELHGCRKALCRHSQAPGAVQIKVYKALGIGSGWSLEIQLTKSQKAGEKRSCVPPFPFPELRNRYTCGVIPRFFVVSEQGKDCYNISEEPIMEHELSGPLKEDHSEIKEVDGHCIKEEDDKLEPKNGLLPFNAHQKPSVSEQFSGKRKPTTPKLKMVPRREQAKAEQIVDAKLTVKEGMHMSSPASKSRQTFASSCSTFSRTSSKSSSRVGLPSSKETPPESVSTSSARYGLNRSLNSSSSSSFTIPRPFALATQKRVSLGGWASIGDQTQSQQITEMPNRLACNGGQKYKKVEVPLNVKLSKSERTQSEAEKPDTVDLKLEEKSDDDDRESVSSVESKIMKDKPSAANGFSFKCDERAEKRKQFYTKLVELRIAKEREKIQIQAKTKEEMEAEIRELRKSLTFKATPMPVFYREGVPPKIELQKIPTTRAKSPKLGRRSSSTGASSVDRFSRFEGDEMGNSRRDHARACTNHSTEADVEISNHNGQENSMGSVWNNSNEAGCCLDKINVEIGTIKPNLEKANSRKNVHPQQCSHKFCVGFQGCSLEKSRILNFRMAVEVRHHIRMHHLSMRYCLLFLQLLNQNCFSN</sequence>
<organism evidence="9 10">
    <name type="scientific">Adiantum capillus-veneris</name>
    <name type="common">Maidenhair fern</name>
    <dbReference type="NCBI Taxonomy" id="13818"/>
    <lineage>
        <taxon>Eukaryota</taxon>
        <taxon>Viridiplantae</taxon>
        <taxon>Streptophyta</taxon>
        <taxon>Embryophyta</taxon>
        <taxon>Tracheophyta</taxon>
        <taxon>Polypodiopsida</taxon>
        <taxon>Polypodiidae</taxon>
        <taxon>Polypodiales</taxon>
        <taxon>Pteridineae</taxon>
        <taxon>Pteridaceae</taxon>
        <taxon>Vittarioideae</taxon>
        <taxon>Adiantum</taxon>
    </lineage>
</organism>
<keyword evidence="3" id="KW-0963">Cytoplasm</keyword>
<dbReference type="EMBL" id="JABFUD020000018">
    <property type="protein sequence ID" value="KAI5066111.1"/>
    <property type="molecule type" value="Genomic_DNA"/>
</dbReference>
<feature type="compositionally biased region" description="Basic and acidic residues" evidence="7">
    <location>
        <begin position="310"/>
        <end position="330"/>
    </location>
</feature>
<accession>A0A9D4UDT5</accession>
<reference evidence="9" key="1">
    <citation type="submission" date="2021-01" db="EMBL/GenBank/DDBJ databases">
        <title>Adiantum capillus-veneris genome.</title>
        <authorList>
            <person name="Fang Y."/>
            <person name="Liao Q."/>
        </authorList>
    </citation>
    <scope>NUCLEOTIDE SEQUENCE</scope>
    <source>
        <strain evidence="9">H3</strain>
        <tissue evidence="9">Leaf</tissue>
    </source>
</reference>
<dbReference type="Pfam" id="PF06886">
    <property type="entry name" value="TPX2"/>
    <property type="match status" value="1"/>
</dbReference>